<name>A0A0F7KRV5_9SPHN</name>
<reference evidence="1" key="1">
    <citation type="submission" date="2015-05" db="EMBL/GenBank/DDBJ databases">
        <title>The complete genome of Altererythrobacter atlanticus strain 26DY36.</title>
        <authorList>
            <person name="Wu Y.-H."/>
            <person name="Cheng H."/>
            <person name="Wu X.-W."/>
        </authorList>
    </citation>
    <scope>NUCLEOTIDE SEQUENCE [LARGE SCALE GENOMIC DNA]</scope>
    <source>
        <strain evidence="1">26DY36</strain>
    </source>
</reference>
<dbReference type="OrthoDB" id="5449367at2"/>
<dbReference type="AlphaFoldDB" id="A0A0F7KRV5"/>
<dbReference type="EMBL" id="CP011452">
    <property type="protein sequence ID" value="AKH41962.1"/>
    <property type="molecule type" value="Genomic_DNA"/>
</dbReference>
<organism evidence="1 2">
    <name type="scientific">Croceibacterium atlanticum</name>
    <dbReference type="NCBI Taxonomy" id="1267766"/>
    <lineage>
        <taxon>Bacteria</taxon>
        <taxon>Pseudomonadati</taxon>
        <taxon>Pseudomonadota</taxon>
        <taxon>Alphaproteobacteria</taxon>
        <taxon>Sphingomonadales</taxon>
        <taxon>Erythrobacteraceae</taxon>
        <taxon>Croceibacterium</taxon>
    </lineage>
</organism>
<dbReference type="PATRIC" id="fig|1267766.3.peg.919"/>
<dbReference type="RefSeq" id="WP_046902883.1">
    <property type="nucleotide sequence ID" value="NZ_CP011452.2"/>
</dbReference>
<dbReference type="Proteomes" id="UP000034392">
    <property type="component" value="Chromosome"/>
</dbReference>
<keyword evidence="2" id="KW-1185">Reference proteome</keyword>
<sequence>MLKWQTRIACNTVKSFVPFQNRIRSIKHSFKPPALTGHHEALVRGILEQIEFIGTTGTSVSGARVLEIGSGWLPVAPLIYRLAGAREVVLTDQYRLLNRPSVLSAVDFVISKADAIAPALGIDPASIAGRLAIPREGDLPEMLAALDFTYLVPMDEGNIGEKLDIAYSHTVLEHIPPQILGSIFKMLRNNMRNGAIFCNGIDNSDHRKNYDSALSIVDFLKYSEASWKLLCIHPQDYTNRLRHSDYLALLAEAGFEVLDARTYVAEGRKAEVAGWSLPPRFASKTTEDLCTTWSLILARA</sequence>
<accession>A0A0F7KRV5</accession>
<dbReference type="SUPFAM" id="SSF53335">
    <property type="entry name" value="S-adenosyl-L-methionine-dependent methyltransferases"/>
    <property type="match status" value="1"/>
</dbReference>
<evidence type="ECO:0000313" key="1">
    <source>
        <dbReference type="EMBL" id="AKH41962.1"/>
    </source>
</evidence>
<dbReference type="KEGG" id="aay:WYH_00914"/>
<protein>
    <submittedName>
        <fullName evidence="1">Uncharacterized protein</fullName>
    </submittedName>
</protein>
<proteinExistence type="predicted"/>
<gene>
    <name evidence="1" type="ORF">WYH_00914</name>
</gene>
<evidence type="ECO:0000313" key="2">
    <source>
        <dbReference type="Proteomes" id="UP000034392"/>
    </source>
</evidence>
<dbReference type="InterPro" id="IPR029063">
    <property type="entry name" value="SAM-dependent_MTases_sf"/>
</dbReference>
<dbReference type="STRING" id="1267766.WYH_00914"/>
<dbReference type="Gene3D" id="3.40.50.150">
    <property type="entry name" value="Vaccinia Virus protein VP39"/>
    <property type="match status" value="1"/>
</dbReference>